<name>A0ABU2BZ06_9ACTN</name>
<comment type="caution">
    <text evidence="1">The sequence shown here is derived from an EMBL/GenBank/DDBJ whole genome shotgun (WGS) entry which is preliminary data.</text>
</comment>
<keyword evidence="2" id="KW-1185">Reference proteome</keyword>
<reference evidence="1 2" key="1">
    <citation type="submission" date="2023-07" db="EMBL/GenBank/DDBJ databases">
        <title>Sequencing the genomes of 1000 actinobacteria strains.</title>
        <authorList>
            <person name="Klenk H.-P."/>
        </authorList>
    </citation>
    <scope>NUCLEOTIDE SEQUENCE [LARGE SCALE GENOMIC DNA]</scope>
    <source>
        <strain evidence="1 2">DSM 19426</strain>
    </source>
</reference>
<dbReference type="Proteomes" id="UP001183648">
    <property type="component" value="Unassembled WGS sequence"/>
</dbReference>
<sequence>MSTPPPGPPDGPRHLSPWSVLRSTIHVLVTQDPSTGRLALVHGATDAGEPMAVAFTDPAFGRAQAAANPVAGTPQEVSAATGYEIVALLPQGCGLWIDPGTPGWTTLTPATVEDLRPYAVPVPDGVHLVWEDFPPIPAVKELTAGVRRAARAHEGVAAVWMLGMQVGDAPREGLLVVGSEDVGPALTAVADAVRTALPDPAARGAEIRLVAFPDVPPRVQELLATRRPTYSRIGNPPPTPHARSTVDHLRMVVVLEEARGNSVVSGDGALVDGRPAVVMKHHLDVDALSLELALQEGHRLVDLGDRWAVVCDHGSPSVVGGTAERGRLAQRLQRTWWKRWNKKPRDPIPL</sequence>
<evidence type="ECO:0000313" key="1">
    <source>
        <dbReference type="EMBL" id="MDR7363638.1"/>
    </source>
</evidence>
<dbReference type="EMBL" id="JAVDYG010000001">
    <property type="protein sequence ID" value="MDR7363638.1"/>
    <property type="molecule type" value="Genomic_DNA"/>
</dbReference>
<proteinExistence type="predicted"/>
<evidence type="ECO:0000313" key="2">
    <source>
        <dbReference type="Proteomes" id="UP001183648"/>
    </source>
</evidence>
<dbReference type="RefSeq" id="WP_310304262.1">
    <property type="nucleotide sequence ID" value="NZ_BAAAPS010000003.1"/>
</dbReference>
<organism evidence="1 2">
    <name type="scientific">Nocardioides marmoribigeumensis</name>
    <dbReference type="NCBI Taxonomy" id="433649"/>
    <lineage>
        <taxon>Bacteria</taxon>
        <taxon>Bacillati</taxon>
        <taxon>Actinomycetota</taxon>
        <taxon>Actinomycetes</taxon>
        <taxon>Propionibacteriales</taxon>
        <taxon>Nocardioidaceae</taxon>
        <taxon>Nocardioides</taxon>
    </lineage>
</organism>
<protein>
    <submittedName>
        <fullName evidence="1">Uncharacterized protein</fullName>
    </submittedName>
</protein>
<gene>
    <name evidence="1" type="ORF">J2S63_003191</name>
</gene>
<accession>A0ABU2BZ06</accession>